<keyword evidence="2" id="KW-1185">Reference proteome</keyword>
<evidence type="ECO:0000313" key="1">
    <source>
        <dbReference type="EMBL" id="MFC7267462.1"/>
    </source>
</evidence>
<sequence length="194" mass="21010">MSIEYSIELDHRLWMPVPLSFPWNDYESPERWAADIAHDLLQGLGAPPEVQQALEDTALHHALVAPPLPEAIERFWRRPEAGAPDRLVHLYALETDAFAAEELVEISRVGIGGLVQTVTVLEETGFDVALRVVLLLEVGESPIAVVRLIGTGGGGALMLEQIDADLGAVAALEPDLEALLRSIRVRPGSDATAD</sequence>
<protein>
    <submittedName>
        <fullName evidence="1">Uncharacterized protein</fullName>
    </submittedName>
</protein>
<dbReference type="EMBL" id="JBHTBE010000001">
    <property type="protein sequence ID" value="MFC7267462.1"/>
    <property type="molecule type" value="Genomic_DNA"/>
</dbReference>
<reference evidence="2" key="1">
    <citation type="journal article" date="2019" name="Int. J. Syst. Evol. Microbiol.">
        <title>The Global Catalogue of Microorganisms (GCM) 10K type strain sequencing project: providing services to taxonomists for standard genome sequencing and annotation.</title>
        <authorList>
            <consortium name="The Broad Institute Genomics Platform"/>
            <consortium name="The Broad Institute Genome Sequencing Center for Infectious Disease"/>
            <person name="Wu L."/>
            <person name="Ma J."/>
        </authorList>
    </citation>
    <scope>NUCLEOTIDE SEQUENCE [LARGE SCALE GENOMIC DNA]</scope>
    <source>
        <strain evidence="2">CGMCC 1.15772</strain>
    </source>
</reference>
<dbReference type="Proteomes" id="UP001596507">
    <property type="component" value="Unassembled WGS sequence"/>
</dbReference>
<organism evidence="1 2">
    <name type="scientific">Microbacterium fluvii</name>
    <dbReference type="NCBI Taxonomy" id="415215"/>
    <lineage>
        <taxon>Bacteria</taxon>
        <taxon>Bacillati</taxon>
        <taxon>Actinomycetota</taxon>
        <taxon>Actinomycetes</taxon>
        <taxon>Micrococcales</taxon>
        <taxon>Microbacteriaceae</taxon>
        <taxon>Microbacterium</taxon>
    </lineage>
</organism>
<name>A0ABW2H7X0_9MICO</name>
<dbReference type="RefSeq" id="WP_262872409.1">
    <property type="nucleotide sequence ID" value="NZ_BAABKW010000011.1"/>
</dbReference>
<accession>A0ABW2H7X0</accession>
<comment type="caution">
    <text evidence="1">The sequence shown here is derived from an EMBL/GenBank/DDBJ whole genome shotgun (WGS) entry which is preliminary data.</text>
</comment>
<evidence type="ECO:0000313" key="2">
    <source>
        <dbReference type="Proteomes" id="UP001596507"/>
    </source>
</evidence>
<gene>
    <name evidence="1" type="ORF">ACFQRL_00670</name>
</gene>
<proteinExistence type="predicted"/>